<dbReference type="InterPro" id="IPR010982">
    <property type="entry name" value="Lambda_DNA-bd_dom_sf"/>
</dbReference>
<reference evidence="2" key="1">
    <citation type="submission" date="2020-11" db="EMBL/GenBank/DDBJ databases">
        <title>Agrobacterium vitis strain K377 genome.</title>
        <authorList>
            <person name="Xi H."/>
        </authorList>
    </citation>
    <scope>NUCLEOTIDE SEQUENCE</scope>
    <source>
        <strain evidence="2">K377</strain>
        <plasmid evidence="2">unnamed3</plasmid>
    </source>
</reference>
<keyword evidence="2" id="KW-0614">Plasmid</keyword>
<dbReference type="Proteomes" id="UP000655037">
    <property type="component" value="Unassembled WGS sequence"/>
</dbReference>
<dbReference type="InterPro" id="IPR001387">
    <property type="entry name" value="Cro/C1-type_HTH"/>
</dbReference>
<dbReference type="Pfam" id="PF13560">
    <property type="entry name" value="HTH_31"/>
    <property type="match status" value="1"/>
</dbReference>
<dbReference type="InterPro" id="IPR041413">
    <property type="entry name" value="MLTR_LBD"/>
</dbReference>
<dbReference type="EMBL" id="JACXXJ020000004">
    <property type="protein sequence ID" value="MBF2714331.1"/>
    <property type="molecule type" value="Genomic_DNA"/>
</dbReference>
<proteinExistence type="predicted"/>
<dbReference type="AlphaFoldDB" id="A0AAE2UTG9"/>
<organism evidence="2 3">
    <name type="scientific">Agrobacterium vitis</name>
    <name type="common">Rhizobium vitis</name>
    <dbReference type="NCBI Taxonomy" id="373"/>
    <lineage>
        <taxon>Bacteria</taxon>
        <taxon>Pseudomonadati</taxon>
        <taxon>Pseudomonadota</taxon>
        <taxon>Alphaproteobacteria</taxon>
        <taxon>Hyphomicrobiales</taxon>
        <taxon>Rhizobiaceae</taxon>
        <taxon>Rhizobium/Agrobacterium group</taxon>
        <taxon>Agrobacterium</taxon>
    </lineage>
</organism>
<sequence length="277" mass="31764">MASDRLARVAERHALSEFARHCRQHASPEDLGIAIGPRRRTKGLRREEVATLAGVGLTWYTWFEQGRDIQVSDDFLARLVRGLRLDRAQQEHLYALAGRNLKTSSAEQSALPLGLVNMINGLPDPAYILNRRWDVLASNSAAAALFSGFTEENPNMLRVVFFSDEYRERVRDWQSMARLMFLKARHDYLTGGKDPILRALLDNITNNFPITRDWWTDPEVVRTGDSEKELYDPLKGWQHYQLNVLVYEDRPDIRVVVYGQITPVSVDKNADQIRLSV</sequence>
<dbReference type="Gene3D" id="1.10.260.40">
    <property type="entry name" value="lambda repressor-like DNA-binding domains"/>
    <property type="match status" value="1"/>
</dbReference>
<dbReference type="SUPFAM" id="SSF47413">
    <property type="entry name" value="lambda repressor-like DNA-binding domains"/>
    <property type="match status" value="1"/>
</dbReference>
<evidence type="ECO:0000313" key="3">
    <source>
        <dbReference type="Proteomes" id="UP000655037"/>
    </source>
</evidence>
<geneLocation type="plasmid" evidence="2">
    <name>unnamed3</name>
</geneLocation>
<dbReference type="CDD" id="cd00093">
    <property type="entry name" value="HTH_XRE"/>
    <property type="match status" value="1"/>
</dbReference>
<protein>
    <submittedName>
        <fullName evidence="2">Helix-turn-helix domain-containing protein</fullName>
    </submittedName>
</protein>
<comment type="caution">
    <text evidence="2">The sequence shown here is derived from an EMBL/GenBank/DDBJ whole genome shotgun (WGS) entry which is preliminary data.</text>
</comment>
<dbReference type="GO" id="GO:0003677">
    <property type="term" value="F:DNA binding"/>
    <property type="evidence" value="ECO:0007669"/>
    <property type="project" value="InterPro"/>
</dbReference>
<name>A0AAE2UTG9_AGRVI</name>
<dbReference type="Gene3D" id="3.30.450.180">
    <property type="match status" value="1"/>
</dbReference>
<evidence type="ECO:0000313" key="2">
    <source>
        <dbReference type="EMBL" id="MBF2714331.1"/>
    </source>
</evidence>
<dbReference type="RefSeq" id="WP_156538371.1">
    <property type="nucleotide sequence ID" value="NZ_JACXXJ020000004.1"/>
</dbReference>
<gene>
    <name evidence="2" type="ORF">IEI95_008815</name>
</gene>
<dbReference type="Pfam" id="PF17765">
    <property type="entry name" value="MLTR_LBD"/>
    <property type="match status" value="1"/>
</dbReference>
<dbReference type="PANTHER" id="PTHR35010">
    <property type="entry name" value="BLL4672 PROTEIN-RELATED"/>
    <property type="match status" value="1"/>
</dbReference>
<accession>A0AAE2UTG9</accession>
<evidence type="ECO:0000259" key="1">
    <source>
        <dbReference type="Pfam" id="PF17765"/>
    </source>
</evidence>
<feature type="domain" description="MmyB-like transcription regulator ligand binding" evidence="1">
    <location>
        <begin position="115"/>
        <end position="258"/>
    </location>
</feature>